<sequence>PLTFVWAVPIGTVLITSTLPKKKKKKNLFCNTHQTEHVQSDFILMSYQ</sequence>
<keyword evidence="2" id="KW-1185">Reference proteome</keyword>
<dbReference type="Proteomes" id="UP001162483">
    <property type="component" value="Unassembled WGS sequence"/>
</dbReference>
<comment type="caution">
    <text evidence="1">The sequence shown here is derived from an EMBL/GenBank/DDBJ whole genome shotgun (WGS) entry which is preliminary data.</text>
</comment>
<dbReference type="EMBL" id="CATNWA010014770">
    <property type="protein sequence ID" value="CAI9575717.1"/>
    <property type="molecule type" value="Genomic_DNA"/>
</dbReference>
<name>A0ABN9DWR8_9NEOB</name>
<feature type="non-terminal residue" evidence="1">
    <location>
        <position position="1"/>
    </location>
</feature>
<proteinExistence type="predicted"/>
<accession>A0ABN9DWR8</accession>
<organism evidence="1 2">
    <name type="scientific">Staurois parvus</name>
    <dbReference type="NCBI Taxonomy" id="386267"/>
    <lineage>
        <taxon>Eukaryota</taxon>
        <taxon>Metazoa</taxon>
        <taxon>Chordata</taxon>
        <taxon>Craniata</taxon>
        <taxon>Vertebrata</taxon>
        <taxon>Euteleostomi</taxon>
        <taxon>Amphibia</taxon>
        <taxon>Batrachia</taxon>
        <taxon>Anura</taxon>
        <taxon>Neobatrachia</taxon>
        <taxon>Ranoidea</taxon>
        <taxon>Ranidae</taxon>
        <taxon>Staurois</taxon>
    </lineage>
</organism>
<reference evidence="1" key="1">
    <citation type="submission" date="2023-05" db="EMBL/GenBank/DDBJ databases">
        <authorList>
            <person name="Stuckert A."/>
        </authorList>
    </citation>
    <scope>NUCLEOTIDE SEQUENCE</scope>
</reference>
<evidence type="ECO:0000313" key="2">
    <source>
        <dbReference type="Proteomes" id="UP001162483"/>
    </source>
</evidence>
<evidence type="ECO:0000313" key="1">
    <source>
        <dbReference type="EMBL" id="CAI9575717.1"/>
    </source>
</evidence>
<protein>
    <submittedName>
        <fullName evidence="1">Uncharacterized protein</fullName>
    </submittedName>
</protein>
<gene>
    <name evidence="1" type="ORF">SPARVUS_LOCUS8234617</name>
</gene>